<dbReference type="GO" id="GO:0016020">
    <property type="term" value="C:membrane"/>
    <property type="evidence" value="ECO:0007669"/>
    <property type="project" value="GOC"/>
</dbReference>
<dbReference type="EC" id="3.5.1.89" evidence="2"/>
<comment type="caution">
    <text evidence="4">The sequence shown here is derived from an EMBL/GenBank/DDBJ whole genome shotgun (WGS) entry which is preliminary data.</text>
</comment>
<evidence type="ECO:0000256" key="3">
    <source>
        <dbReference type="SAM" id="Phobius"/>
    </source>
</evidence>
<keyword evidence="3" id="KW-0472">Membrane</keyword>
<accession>A0A2H6K7A2</accession>
<dbReference type="AlphaFoldDB" id="A0A2H6K7A2"/>
<gene>
    <name evidence="4" type="ORF">BOVATA_003580</name>
</gene>
<keyword evidence="3" id="KW-1133">Transmembrane helix</keyword>
<dbReference type="RefSeq" id="XP_028865108.1">
    <property type="nucleotide sequence ID" value="XM_029009275.1"/>
</dbReference>
<organism evidence="4 5">
    <name type="scientific">Babesia ovata</name>
    <dbReference type="NCBI Taxonomy" id="189622"/>
    <lineage>
        <taxon>Eukaryota</taxon>
        <taxon>Sar</taxon>
        <taxon>Alveolata</taxon>
        <taxon>Apicomplexa</taxon>
        <taxon>Aconoidasida</taxon>
        <taxon>Piroplasmida</taxon>
        <taxon>Babesiidae</taxon>
        <taxon>Babesia</taxon>
    </lineage>
</organism>
<dbReference type="EMBL" id="BDSA01000001">
    <property type="protein sequence ID" value="GBE58865.1"/>
    <property type="molecule type" value="Genomic_DNA"/>
</dbReference>
<feature type="transmembrane region" description="Helical" evidence="3">
    <location>
        <begin position="6"/>
        <end position="29"/>
    </location>
</feature>
<dbReference type="PANTHER" id="PTHR12993">
    <property type="entry name" value="N-ACETYLGLUCOSAMINYL-PHOSPHATIDYLINOSITOL DE-N-ACETYLASE-RELATED"/>
    <property type="match status" value="1"/>
</dbReference>
<dbReference type="GeneID" id="39872635"/>
<protein>
    <recommendedName>
        <fullName evidence="2">N-acetylglucosaminylphosphatidylinositol deacetylase</fullName>
        <ecNumber evidence="2">3.5.1.89</ecNumber>
    </recommendedName>
</protein>
<dbReference type="InterPro" id="IPR003737">
    <property type="entry name" value="GlcNAc_PI_deacetylase-related"/>
</dbReference>
<dbReference type="SUPFAM" id="SSF102588">
    <property type="entry name" value="LmbE-like"/>
    <property type="match status" value="1"/>
</dbReference>
<evidence type="ECO:0000256" key="1">
    <source>
        <dbReference type="ARBA" id="ARBA00006066"/>
    </source>
</evidence>
<evidence type="ECO:0000313" key="4">
    <source>
        <dbReference type="EMBL" id="GBE58865.1"/>
    </source>
</evidence>
<dbReference type="PANTHER" id="PTHR12993:SF11">
    <property type="entry name" value="N-ACETYLGLUCOSAMINYL-PHOSPHATIDYLINOSITOL DE-N-ACETYLASE"/>
    <property type="match status" value="1"/>
</dbReference>
<evidence type="ECO:0000256" key="2">
    <source>
        <dbReference type="ARBA" id="ARBA00012176"/>
    </source>
</evidence>
<name>A0A2H6K7A2_9APIC</name>
<dbReference type="UniPathway" id="UPA00196"/>
<dbReference type="GO" id="GO:0000225">
    <property type="term" value="F:N-acetylglucosaminylphosphatidylinositol deacetylase activity"/>
    <property type="evidence" value="ECO:0007669"/>
    <property type="project" value="UniProtKB-EC"/>
</dbReference>
<keyword evidence="5" id="KW-1185">Reference proteome</keyword>
<dbReference type="OrthoDB" id="365124at2759"/>
<dbReference type="Pfam" id="PF02585">
    <property type="entry name" value="PIG-L"/>
    <property type="match status" value="1"/>
</dbReference>
<dbReference type="VEuPathDB" id="PiroplasmaDB:BOVATA_003580"/>
<proteinExistence type="inferred from homology"/>
<dbReference type="Gene3D" id="3.40.50.10320">
    <property type="entry name" value="LmbE-like"/>
    <property type="match status" value="1"/>
</dbReference>
<dbReference type="Proteomes" id="UP000236319">
    <property type="component" value="Unassembled WGS sequence"/>
</dbReference>
<comment type="similarity">
    <text evidence="1">Belongs to the PIGL family.</text>
</comment>
<keyword evidence="3" id="KW-0812">Transmembrane</keyword>
<dbReference type="GO" id="GO:0006506">
    <property type="term" value="P:GPI anchor biosynthetic process"/>
    <property type="evidence" value="ECO:0007669"/>
    <property type="project" value="UniProtKB-UniPathway"/>
</dbReference>
<dbReference type="InterPro" id="IPR024078">
    <property type="entry name" value="LmbE-like_dom_sf"/>
</dbReference>
<dbReference type="GO" id="GO:0005783">
    <property type="term" value="C:endoplasmic reticulum"/>
    <property type="evidence" value="ECO:0007669"/>
    <property type="project" value="TreeGrafter"/>
</dbReference>
<evidence type="ECO:0000313" key="5">
    <source>
        <dbReference type="Proteomes" id="UP000236319"/>
    </source>
</evidence>
<reference evidence="4 5" key="1">
    <citation type="journal article" date="2017" name="BMC Genomics">
        <title>Whole-genome assembly of Babesia ovata and comparative genomics between closely related pathogens.</title>
        <authorList>
            <person name="Yamagishi J."/>
            <person name="Asada M."/>
            <person name="Hakimi H."/>
            <person name="Tanaka T.Q."/>
            <person name="Sugimoto C."/>
            <person name="Kawazu S."/>
        </authorList>
    </citation>
    <scope>NUCLEOTIDE SEQUENCE [LARGE SCALE GENOMIC DNA]</scope>
    <source>
        <strain evidence="4 5">Miyake</strain>
    </source>
</reference>
<sequence>MSTTAIPVGVSTSFFVLLVIIVIGTRLWLTRVNRLFVQQLLSEFDGDSVPTVTFVLAHPSDETYFFTPTLEVLANSPYVAQHELKIRLLLLSKGKYVGKGDERTFEIESLCNKYNVLCTILDEPYTQEGPQFWETSQIVTHVHDFLKQHKSQVVITFDQYGADSDPNHISTYHAVYESKEKIPDLRIWTLRSYGVLTTNCAPFALMRAVFARPSASLFTSFPADKNTKIHASSWTWKTPFRNLFSSYSYVNTYRTL</sequence>